<dbReference type="InterPro" id="IPR039249">
    <property type="entry name" value="GPATCH11"/>
</dbReference>
<organism evidence="5 6">
    <name type="scientific">Parastrongyloides trichosuri</name>
    <name type="common">Possum-specific nematode worm</name>
    <dbReference type="NCBI Taxonomy" id="131310"/>
    <lineage>
        <taxon>Eukaryota</taxon>
        <taxon>Metazoa</taxon>
        <taxon>Ecdysozoa</taxon>
        <taxon>Nematoda</taxon>
        <taxon>Chromadorea</taxon>
        <taxon>Rhabditida</taxon>
        <taxon>Tylenchina</taxon>
        <taxon>Panagrolaimomorpha</taxon>
        <taxon>Strongyloidoidea</taxon>
        <taxon>Strongyloididae</taxon>
        <taxon>Parastrongyloides</taxon>
    </lineage>
</organism>
<evidence type="ECO:0000256" key="3">
    <source>
        <dbReference type="SAM" id="Coils"/>
    </source>
</evidence>
<dbReference type="WBParaSite" id="PTRK_0000191900.1">
    <property type="protein sequence ID" value="PTRK_0000191900.1"/>
    <property type="gene ID" value="PTRK_0000191900"/>
</dbReference>
<feature type="domain" description="DUF4187" evidence="4">
    <location>
        <begin position="202"/>
        <end position="259"/>
    </location>
</feature>
<comment type="subcellular location">
    <subcellularLocation>
        <location evidence="1">Nucleus</location>
    </subcellularLocation>
</comment>
<dbReference type="GO" id="GO:0000776">
    <property type="term" value="C:kinetochore"/>
    <property type="evidence" value="ECO:0007669"/>
    <property type="project" value="TreeGrafter"/>
</dbReference>
<dbReference type="STRING" id="131310.A0A0N4Z4K1"/>
<dbReference type="Pfam" id="PF13821">
    <property type="entry name" value="DUF4187"/>
    <property type="match status" value="1"/>
</dbReference>
<dbReference type="PANTHER" id="PTHR21032">
    <property type="entry name" value="G PATCH DOMAIN-CONTAINING PROTEIN 11"/>
    <property type="match status" value="1"/>
</dbReference>
<name>A0A0N4Z4K1_PARTI</name>
<dbReference type="InterPro" id="IPR025239">
    <property type="entry name" value="DUF4187"/>
</dbReference>
<evidence type="ECO:0000256" key="1">
    <source>
        <dbReference type="ARBA" id="ARBA00004123"/>
    </source>
</evidence>
<dbReference type="Proteomes" id="UP000038045">
    <property type="component" value="Unplaced"/>
</dbReference>
<dbReference type="PANTHER" id="PTHR21032:SF0">
    <property type="entry name" value="G PATCH DOMAIN-CONTAINING PROTEIN 11"/>
    <property type="match status" value="1"/>
</dbReference>
<accession>A0A0N4Z4K1</accession>
<dbReference type="SMART" id="SM01173">
    <property type="entry name" value="DUF4187"/>
    <property type="match status" value="1"/>
</dbReference>
<feature type="coiled-coil region" evidence="3">
    <location>
        <begin position="114"/>
        <end position="149"/>
    </location>
</feature>
<dbReference type="InterPro" id="IPR026822">
    <property type="entry name" value="Spp2/MOS2_G-patch"/>
</dbReference>
<proteinExistence type="predicted"/>
<keyword evidence="3" id="KW-0175">Coiled coil</keyword>
<keyword evidence="2" id="KW-0539">Nucleus</keyword>
<evidence type="ECO:0000259" key="4">
    <source>
        <dbReference type="SMART" id="SM01173"/>
    </source>
</evidence>
<evidence type="ECO:0000256" key="2">
    <source>
        <dbReference type="ARBA" id="ARBA00023242"/>
    </source>
</evidence>
<dbReference type="Pfam" id="PF12656">
    <property type="entry name" value="G-patch_2"/>
    <property type="match status" value="1"/>
</dbReference>
<evidence type="ECO:0000313" key="5">
    <source>
        <dbReference type="Proteomes" id="UP000038045"/>
    </source>
</evidence>
<dbReference type="GO" id="GO:0005634">
    <property type="term" value="C:nucleus"/>
    <property type="evidence" value="ECO:0007669"/>
    <property type="project" value="UniProtKB-SubCell"/>
</dbReference>
<protein>
    <submittedName>
        <fullName evidence="6">DUF4187 domain-containing protein</fullName>
    </submittedName>
</protein>
<keyword evidence="5" id="KW-1185">Reference proteome</keyword>
<evidence type="ECO:0000313" key="6">
    <source>
        <dbReference type="WBParaSite" id="PTRK_0000191900.1"/>
    </source>
</evidence>
<sequence>MSDEDDYMSEALINGLPERSEEKIIRNRERDRLIKIAKRSEEARNRQLNTLSLPKMQEKVRKEIEEKPIPKDNIGVKLLMKMGYNLDNEESNKVKLNKPIVVETKVDTLGLGFVENEKKKVKELFDERVQQTRKKVEQIEELVDDFRKRKRDDKLYALTMSDLRKCQRVCHEMDQRILMAKPLDDYFWPRSIMKIKDDGEIDDEAFRLEKLHENELTEKLDSILNYLRDQHYYCTYCGCTFENVEELSVQCPGITREEHD</sequence>
<dbReference type="AlphaFoldDB" id="A0A0N4Z4K1"/>
<reference evidence="6" key="1">
    <citation type="submission" date="2017-02" db="UniProtKB">
        <authorList>
            <consortium name="WormBaseParasite"/>
        </authorList>
    </citation>
    <scope>IDENTIFICATION</scope>
</reference>